<evidence type="ECO:0000313" key="1">
    <source>
        <dbReference type="EMBL" id="KOX95351.1"/>
    </source>
</evidence>
<dbReference type="Proteomes" id="UP000037747">
    <property type="component" value="Unassembled WGS sequence"/>
</dbReference>
<evidence type="ECO:0000313" key="2">
    <source>
        <dbReference type="Proteomes" id="UP000037747"/>
    </source>
</evidence>
<protein>
    <submittedName>
        <fullName evidence="1">Uncharacterized protein</fullName>
    </submittedName>
</protein>
<sequence length="77" mass="8917">MPHRKKAQYDWIHLRLLILAERRLEALGENLVCIVRTAWIHRTRLRVVHSGLAKLTAEVCWVVGDAVAIFDECMNLP</sequence>
<proteinExistence type="predicted"/>
<reference evidence="1 2" key="1">
    <citation type="submission" date="2015-08" db="EMBL/GenBank/DDBJ databases">
        <title>Genomes of Isolates from Cabo Rojo, PR.</title>
        <authorList>
            <person name="Sanchez-Nieves R.L."/>
            <person name="Montalvo-Rodriguez R."/>
        </authorList>
    </citation>
    <scope>NUCLEOTIDE SEQUENCE [LARGE SCALE GENOMIC DNA]</scope>
    <source>
        <strain evidence="1 2">5</strain>
    </source>
</reference>
<organism evidence="1 2">
    <name type="scientific">Halorubrum tropicale</name>
    <dbReference type="NCBI Taxonomy" id="1765655"/>
    <lineage>
        <taxon>Archaea</taxon>
        <taxon>Methanobacteriati</taxon>
        <taxon>Methanobacteriota</taxon>
        <taxon>Stenosarchaea group</taxon>
        <taxon>Halobacteria</taxon>
        <taxon>Halobacteriales</taxon>
        <taxon>Haloferacaceae</taxon>
        <taxon>Halorubrum</taxon>
    </lineage>
</organism>
<accession>A0A0M9AQE8</accession>
<dbReference type="AlphaFoldDB" id="A0A0M9AQE8"/>
<comment type="caution">
    <text evidence="1">The sequence shown here is derived from an EMBL/GenBank/DDBJ whole genome shotgun (WGS) entry which is preliminary data.</text>
</comment>
<dbReference type="EMBL" id="LIST01000008">
    <property type="protein sequence ID" value="KOX95351.1"/>
    <property type="molecule type" value="Genomic_DNA"/>
</dbReference>
<gene>
    <name evidence="1" type="ORF">AMR74_15575</name>
</gene>
<name>A0A0M9AQE8_9EURY</name>
<keyword evidence="2" id="KW-1185">Reference proteome</keyword>
<dbReference type="STRING" id="1765655.AMR74_15575"/>